<evidence type="ECO:0000256" key="2">
    <source>
        <dbReference type="PIRSR" id="PIRSR003170-2"/>
    </source>
</evidence>
<dbReference type="PANTHER" id="PTHR43198:SF2">
    <property type="entry name" value="SI:CH1073-67J19.1-RELATED"/>
    <property type="match status" value="1"/>
</dbReference>
<dbReference type="Pfam" id="PF03070">
    <property type="entry name" value="TENA_THI-4"/>
    <property type="match status" value="1"/>
</dbReference>
<dbReference type="CDD" id="cd19358">
    <property type="entry name" value="TenA_E_Spr0628-like"/>
    <property type="match status" value="1"/>
</dbReference>
<dbReference type="Gene3D" id="1.20.910.10">
    <property type="entry name" value="Heme oxygenase-like"/>
    <property type="match status" value="1"/>
</dbReference>
<dbReference type="PANTHER" id="PTHR43198">
    <property type="entry name" value="BIFUNCTIONAL TH2 PROTEIN"/>
    <property type="match status" value="1"/>
</dbReference>
<evidence type="ECO:0000313" key="4">
    <source>
        <dbReference type="EMBL" id="WPK25951.1"/>
    </source>
</evidence>
<dbReference type="Proteomes" id="UP001338582">
    <property type="component" value="Chromosome 4"/>
</dbReference>
<dbReference type="InterPro" id="IPR026285">
    <property type="entry name" value="TenA_E"/>
</dbReference>
<feature type="domain" description="Thiaminase-2/PQQC" evidence="3">
    <location>
        <begin position="22"/>
        <end position="234"/>
    </location>
</feature>
<proteinExistence type="predicted"/>
<accession>A0AAX4HC37</accession>
<dbReference type="RefSeq" id="XP_062878333.1">
    <property type="nucleotide sequence ID" value="XM_063022263.1"/>
</dbReference>
<dbReference type="EMBL" id="CP138897">
    <property type="protein sequence ID" value="WPK25951.1"/>
    <property type="molecule type" value="Genomic_DNA"/>
</dbReference>
<dbReference type="InterPro" id="IPR004305">
    <property type="entry name" value="Thiaminase-2/PQQC"/>
</dbReference>
<dbReference type="InterPro" id="IPR016084">
    <property type="entry name" value="Haem_Oase-like_multi-hlx"/>
</dbReference>
<gene>
    <name evidence="4" type="ORF">PUMCH_003290</name>
</gene>
<feature type="binding site" evidence="2">
    <location>
        <position position="156"/>
    </location>
    <ligand>
        <name>substrate</name>
    </ligand>
</feature>
<evidence type="ECO:0000259" key="3">
    <source>
        <dbReference type="Pfam" id="PF03070"/>
    </source>
</evidence>
<reference evidence="4 5" key="1">
    <citation type="submission" date="2023-10" db="EMBL/GenBank/DDBJ databases">
        <title>Draft Genome Sequence of Candida saopaulonensis from a very Premature Infant with Sepsis.</title>
        <authorList>
            <person name="Ning Y."/>
            <person name="Dai R."/>
            <person name="Xiao M."/>
            <person name="Xu Y."/>
            <person name="Yan Q."/>
            <person name="Zhang L."/>
        </authorList>
    </citation>
    <scope>NUCLEOTIDE SEQUENCE [LARGE SCALE GENOMIC DNA]</scope>
    <source>
        <strain evidence="4 5">19XY460</strain>
    </source>
</reference>
<dbReference type="GO" id="GO:0006772">
    <property type="term" value="P:thiamine metabolic process"/>
    <property type="evidence" value="ECO:0007669"/>
    <property type="project" value="UniProtKB-ARBA"/>
</dbReference>
<feature type="binding site" evidence="2">
    <location>
        <position position="91"/>
    </location>
    <ligand>
        <name>substrate</name>
    </ligand>
</feature>
<protein>
    <recommendedName>
        <fullName evidence="3">Thiaminase-2/PQQC domain-containing protein</fullName>
    </recommendedName>
</protein>
<keyword evidence="5" id="KW-1185">Reference proteome</keyword>
<dbReference type="SUPFAM" id="SSF48613">
    <property type="entry name" value="Heme oxygenase-like"/>
    <property type="match status" value="1"/>
</dbReference>
<dbReference type="InterPro" id="IPR050967">
    <property type="entry name" value="Thiamine_Salvage_TenA"/>
</dbReference>
<dbReference type="AlphaFoldDB" id="A0AAX4HC37"/>
<sequence length="238" mass="27966">MKINNLHRIMGFVEQLLERFNEKFQASVSHPLTNELCDGTLPDHILYTYLVQDLKFVEIGLRFFGNALARCEVPAASVTLGKQIGFISNFEYSYFVNCMNQLREESGEQLNRYVPLMLKETPPALPAVQKYLDVLHYLACDSRSYEELITFLYVLEKCYLGWVVHNTKTKDLSRLQYKHKEWVDLHYGPDFEAWVEFLRGELERVAAISEDTEKIAHWFEKTIDLEIEFFDACYFYKG</sequence>
<feature type="active site" description="Proton donor" evidence="1">
    <location>
        <position position="226"/>
    </location>
</feature>
<evidence type="ECO:0000313" key="5">
    <source>
        <dbReference type="Proteomes" id="UP001338582"/>
    </source>
</evidence>
<dbReference type="GO" id="GO:0005829">
    <property type="term" value="C:cytosol"/>
    <property type="evidence" value="ECO:0007669"/>
    <property type="project" value="TreeGrafter"/>
</dbReference>
<feature type="binding site" evidence="2">
    <location>
        <position position="53"/>
    </location>
    <ligand>
        <name>substrate</name>
    </ligand>
</feature>
<dbReference type="KEGG" id="asau:88174354"/>
<evidence type="ECO:0000256" key="1">
    <source>
        <dbReference type="PIRSR" id="PIRSR003170-1"/>
    </source>
</evidence>
<dbReference type="PIRSF" id="PIRSF003170">
    <property type="entry name" value="Pet18p"/>
    <property type="match status" value="1"/>
</dbReference>
<name>A0AAX4HC37_9ASCO</name>
<dbReference type="GeneID" id="88174354"/>
<organism evidence="4 5">
    <name type="scientific">Australozyma saopauloensis</name>
    <dbReference type="NCBI Taxonomy" id="291208"/>
    <lineage>
        <taxon>Eukaryota</taxon>
        <taxon>Fungi</taxon>
        <taxon>Dikarya</taxon>
        <taxon>Ascomycota</taxon>
        <taxon>Saccharomycotina</taxon>
        <taxon>Pichiomycetes</taxon>
        <taxon>Metschnikowiaceae</taxon>
        <taxon>Australozyma</taxon>
    </lineage>
</organism>